<comment type="similarity">
    <text evidence="1">Belongs to the CutA family.</text>
</comment>
<comment type="caution">
    <text evidence="2">The sequence shown here is derived from an EMBL/GenBank/DDBJ whole genome shotgun (WGS) entry which is preliminary data.</text>
</comment>
<evidence type="ECO:0000256" key="1">
    <source>
        <dbReference type="ARBA" id="ARBA00010169"/>
    </source>
</evidence>
<accession>A0ABU2S658</accession>
<dbReference type="SUPFAM" id="SSF54913">
    <property type="entry name" value="GlnB-like"/>
    <property type="match status" value="1"/>
</dbReference>
<dbReference type="PANTHER" id="PTHR23419:SF8">
    <property type="entry name" value="FI09726P"/>
    <property type="match status" value="1"/>
</dbReference>
<dbReference type="Proteomes" id="UP001183615">
    <property type="component" value="Unassembled WGS sequence"/>
</dbReference>
<sequence length="116" mass="12697">MSGHLTVLTTTGSRPAAEALARSAVADRLAACAQIEGPVTSVYRWNGEIQTDEEWRVLYKTTTSRYPALESHIRATHPYDTPEIIATGITHGSAEYLGWLEEETTQAPNTPWDAAP</sequence>
<dbReference type="RefSeq" id="WP_311618438.1">
    <property type="nucleotide sequence ID" value="NZ_JAVREV010000008.1"/>
</dbReference>
<proteinExistence type="inferred from homology"/>
<dbReference type="PANTHER" id="PTHR23419">
    <property type="entry name" value="DIVALENT CATION TOLERANCE CUTA-RELATED"/>
    <property type="match status" value="1"/>
</dbReference>
<dbReference type="InterPro" id="IPR011322">
    <property type="entry name" value="N-reg_PII-like_a/b"/>
</dbReference>
<gene>
    <name evidence="2" type="primary">cutA</name>
    <name evidence="2" type="ORF">RM779_16420</name>
</gene>
<keyword evidence="3" id="KW-1185">Reference proteome</keyword>
<organism evidence="2 3">
    <name type="scientific">Streptomyces johnsoniae</name>
    <dbReference type="NCBI Taxonomy" id="3075532"/>
    <lineage>
        <taxon>Bacteria</taxon>
        <taxon>Bacillati</taxon>
        <taxon>Actinomycetota</taxon>
        <taxon>Actinomycetes</taxon>
        <taxon>Kitasatosporales</taxon>
        <taxon>Streptomycetaceae</taxon>
        <taxon>Streptomyces</taxon>
    </lineage>
</organism>
<dbReference type="EMBL" id="JAVREV010000008">
    <property type="protein sequence ID" value="MDT0444166.1"/>
    <property type="molecule type" value="Genomic_DNA"/>
</dbReference>
<dbReference type="InterPro" id="IPR004323">
    <property type="entry name" value="Ion_tolerance_CutA"/>
</dbReference>
<dbReference type="Pfam" id="PF03091">
    <property type="entry name" value="CutA1"/>
    <property type="match status" value="1"/>
</dbReference>
<protein>
    <submittedName>
        <fullName evidence="2">Divalent-cation tolerance protein CutA</fullName>
    </submittedName>
</protein>
<reference evidence="3" key="1">
    <citation type="submission" date="2023-07" db="EMBL/GenBank/DDBJ databases">
        <title>30 novel species of actinomycetes from the DSMZ collection.</title>
        <authorList>
            <person name="Nouioui I."/>
        </authorList>
    </citation>
    <scope>NUCLEOTIDE SEQUENCE [LARGE SCALE GENOMIC DNA]</scope>
    <source>
        <strain evidence="3">DSM 41886</strain>
    </source>
</reference>
<dbReference type="InterPro" id="IPR015867">
    <property type="entry name" value="N-reg_PII/ATP_PRibTrfase_C"/>
</dbReference>
<name>A0ABU2S658_9ACTN</name>
<evidence type="ECO:0000313" key="3">
    <source>
        <dbReference type="Proteomes" id="UP001183615"/>
    </source>
</evidence>
<evidence type="ECO:0000313" key="2">
    <source>
        <dbReference type="EMBL" id="MDT0444166.1"/>
    </source>
</evidence>
<dbReference type="Gene3D" id="3.30.70.120">
    <property type="match status" value="1"/>
</dbReference>